<evidence type="ECO:0000313" key="2">
    <source>
        <dbReference type="EMBL" id="KAG0151629.1"/>
    </source>
</evidence>
<protein>
    <submittedName>
        <fullName evidence="2">Uncharacterized protein</fullName>
    </submittedName>
</protein>
<proteinExistence type="predicted"/>
<feature type="region of interest" description="Disordered" evidence="1">
    <location>
        <begin position="183"/>
        <end position="211"/>
    </location>
</feature>
<dbReference type="InterPro" id="IPR050055">
    <property type="entry name" value="EF-Tu_GTPase"/>
</dbReference>
<feature type="region of interest" description="Disordered" evidence="1">
    <location>
        <begin position="225"/>
        <end position="248"/>
    </location>
</feature>
<dbReference type="PANTHER" id="PTHR43721">
    <property type="entry name" value="ELONGATION FACTOR TU-RELATED"/>
    <property type="match status" value="1"/>
</dbReference>
<dbReference type="EMBL" id="MU167212">
    <property type="protein sequence ID" value="KAG0151629.1"/>
    <property type="molecule type" value="Genomic_DNA"/>
</dbReference>
<evidence type="ECO:0000256" key="1">
    <source>
        <dbReference type="SAM" id="MobiDB-lite"/>
    </source>
</evidence>
<feature type="region of interest" description="Disordered" evidence="1">
    <location>
        <begin position="1"/>
        <end position="33"/>
    </location>
</feature>
<dbReference type="AlphaFoldDB" id="A0A9P6TH22"/>
<sequence>MFGENESETPRRPSPWRSLSDVGESGAQPSTSCSALLRPSTLAQFIESQMKGLSRDQRSWRDIEPEVDADGHIEYKLRILAPSPARFEKLTTQLKWRLLEGGGTALYEIGVLDDGTLVGLEQQEMEESLYNLSRMANQLNAYIELVHVIELPEILIHAGPIMPDDLQDRAKFSVFSQLVRGSCKPTTSSERKERGRQKKKKKKARSKSVNSISSIARVNAQIRAAPGDSAVSSDSEPTNPSPALQAVVSQHSPALGAVNESRSPRSSSIVSSLECLRLKERSNKRWSTDDVRSPRQIERVGGYLDQISAITPEERGILRRTARKERRMKAAEEARRSKAKAKAKTGLGSNLRPIEVQESGMNSNMKSGIKYVVEVKVFKTSEREEGSYLDFEGFGTR</sequence>
<dbReference type="OrthoDB" id="248233at2759"/>
<dbReference type="GO" id="GO:0003746">
    <property type="term" value="F:translation elongation factor activity"/>
    <property type="evidence" value="ECO:0007669"/>
    <property type="project" value="TreeGrafter"/>
</dbReference>
<feature type="compositionally biased region" description="Polar residues" evidence="1">
    <location>
        <begin position="230"/>
        <end position="248"/>
    </location>
</feature>
<organism evidence="2 3">
    <name type="scientific">Cronartium quercuum f. sp. fusiforme G11</name>
    <dbReference type="NCBI Taxonomy" id="708437"/>
    <lineage>
        <taxon>Eukaryota</taxon>
        <taxon>Fungi</taxon>
        <taxon>Dikarya</taxon>
        <taxon>Basidiomycota</taxon>
        <taxon>Pucciniomycotina</taxon>
        <taxon>Pucciniomycetes</taxon>
        <taxon>Pucciniales</taxon>
        <taxon>Coleosporiaceae</taxon>
        <taxon>Cronartium</taxon>
    </lineage>
</organism>
<reference evidence="2" key="1">
    <citation type="submission" date="2013-11" db="EMBL/GenBank/DDBJ databases">
        <title>Genome sequence of the fusiform rust pathogen reveals effectors for host alternation and coevolution with pine.</title>
        <authorList>
            <consortium name="DOE Joint Genome Institute"/>
            <person name="Smith K."/>
            <person name="Pendleton A."/>
            <person name="Kubisiak T."/>
            <person name="Anderson C."/>
            <person name="Salamov A."/>
            <person name="Aerts A."/>
            <person name="Riley R."/>
            <person name="Clum A."/>
            <person name="Lindquist E."/>
            <person name="Ence D."/>
            <person name="Campbell M."/>
            <person name="Kronenberg Z."/>
            <person name="Feau N."/>
            <person name="Dhillon B."/>
            <person name="Hamelin R."/>
            <person name="Burleigh J."/>
            <person name="Smith J."/>
            <person name="Yandell M."/>
            <person name="Nelson C."/>
            <person name="Grigoriev I."/>
            <person name="Davis J."/>
        </authorList>
    </citation>
    <scope>NUCLEOTIDE SEQUENCE</scope>
    <source>
        <strain evidence="2">G11</strain>
    </source>
</reference>
<gene>
    <name evidence="2" type="ORF">CROQUDRAFT_651049</name>
</gene>
<dbReference type="PANTHER" id="PTHR43721:SF9">
    <property type="entry name" value="GTP-BINDING PROTEIN 1"/>
    <property type="match status" value="1"/>
</dbReference>
<feature type="compositionally biased region" description="Basic residues" evidence="1">
    <location>
        <begin position="194"/>
        <end position="206"/>
    </location>
</feature>
<keyword evidence="3" id="KW-1185">Reference proteome</keyword>
<comment type="caution">
    <text evidence="2">The sequence shown here is derived from an EMBL/GenBank/DDBJ whole genome shotgun (WGS) entry which is preliminary data.</text>
</comment>
<name>A0A9P6TH22_9BASI</name>
<dbReference type="Proteomes" id="UP000886653">
    <property type="component" value="Unassembled WGS sequence"/>
</dbReference>
<accession>A0A9P6TH22</accession>
<evidence type="ECO:0000313" key="3">
    <source>
        <dbReference type="Proteomes" id="UP000886653"/>
    </source>
</evidence>